<dbReference type="RefSeq" id="WP_119931958.1">
    <property type="nucleotide sequence ID" value="NZ_QZEY01000041.1"/>
</dbReference>
<gene>
    <name evidence="3" type="ORF">D5H75_40535</name>
</gene>
<evidence type="ECO:0000256" key="2">
    <source>
        <dbReference type="SAM" id="Phobius"/>
    </source>
</evidence>
<keyword evidence="4" id="KW-1185">Reference proteome</keyword>
<feature type="region of interest" description="Disordered" evidence="1">
    <location>
        <begin position="492"/>
        <end position="565"/>
    </location>
</feature>
<protein>
    <recommendedName>
        <fullName evidence="5">FtsK domain-containing protein</fullName>
    </recommendedName>
</protein>
<name>A0A3A4A2M2_9ACTN</name>
<feature type="compositionally biased region" description="Basic residues" evidence="1">
    <location>
        <begin position="555"/>
        <end position="565"/>
    </location>
</feature>
<dbReference type="InterPro" id="IPR027417">
    <property type="entry name" value="P-loop_NTPase"/>
</dbReference>
<organism evidence="3 4">
    <name type="scientific">Bailinhaonella thermotolerans</name>
    <dbReference type="NCBI Taxonomy" id="1070861"/>
    <lineage>
        <taxon>Bacteria</taxon>
        <taxon>Bacillati</taxon>
        <taxon>Actinomycetota</taxon>
        <taxon>Actinomycetes</taxon>
        <taxon>Streptosporangiales</taxon>
        <taxon>Streptosporangiaceae</taxon>
        <taxon>Bailinhaonella</taxon>
    </lineage>
</organism>
<keyword evidence="2" id="KW-0472">Membrane</keyword>
<accession>A0A3A4A2M2</accession>
<comment type="caution">
    <text evidence="3">The sequence shown here is derived from an EMBL/GenBank/DDBJ whole genome shotgun (WGS) entry which is preliminary data.</text>
</comment>
<feature type="compositionally biased region" description="Pro residues" evidence="1">
    <location>
        <begin position="498"/>
        <end position="522"/>
    </location>
</feature>
<dbReference type="SUPFAM" id="SSF52540">
    <property type="entry name" value="P-loop containing nucleoside triphosphate hydrolases"/>
    <property type="match status" value="1"/>
</dbReference>
<reference evidence="3 4" key="1">
    <citation type="submission" date="2018-09" db="EMBL/GenBank/DDBJ databases">
        <title>YIM 75507 draft genome.</title>
        <authorList>
            <person name="Tang S."/>
            <person name="Feng Y."/>
        </authorList>
    </citation>
    <scope>NUCLEOTIDE SEQUENCE [LARGE SCALE GENOMIC DNA]</scope>
    <source>
        <strain evidence="3 4">YIM 75507</strain>
    </source>
</reference>
<dbReference type="AlphaFoldDB" id="A0A3A4A2M2"/>
<sequence>MTWAQWAARAERSPWWRETLHALRDGAYWAWLVAVVAAVAVWIGRGMPSPATAAAVAVAAPLGAGAAAARAWRLTTGREAAERRAAAGAAWRRWLALYGVLAAVIPALAAGAVLPVLLAAAVLAELAVLTIPARARARLLARLRIGAAAVAGGEDVRVGRALWRGRRLLQVHVTYPATWAAHKSVRRDELVERLMWELCGPPPRTPAEAIARPDYLTGWNHIHTRLEVYRVPPLPRLVPARDWPRPPGALVLGVTTADLADLAADDGTPLALYRPAAHLLVVGATQHGKSSGVRAWAVDGLTHGLWPGGLWGADGKGSGSLAALIGRRGVHAIAHRPDEWREVIAGQVIPEVTRRYAEMLAWRSGQAPTRPHHPRALLILDEIQQILLACPDLADPLNTLARQALEAGVVIWVLTQRPDARDAVPGALRDQLVDRVTFGPLSGSGARMAFDIAGEDWHRALGVAPVPGRALSWLDGTWRTIQAPWLPIPADDPAADPLYPPRDPAGPWPPRSSPDRPPTPPRRPPDDSGDPSGPPPPRRPPASPSAAYDPADPHAHRRRRRRTDD</sequence>
<keyword evidence="2" id="KW-0812">Transmembrane</keyword>
<evidence type="ECO:0000313" key="3">
    <source>
        <dbReference type="EMBL" id="RJL19282.1"/>
    </source>
</evidence>
<evidence type="ECO:0008006" key="5">
    <source>
        <dbReference type="Google" id="ProtNLM"/>
    </source>
</evidence>
<dbReference type="Gene3D" id="3.40.50.300">
    <property type="entry name" value="P-loop containing nucleotide triphosphate hydrolases"/>
    <property type="match status" value="1"/>
</dbReference>
<dbReference type="Proteomes" id="UP000265768">
    <property type="component" value="Unassembled WGS sequence"/>
</dbReference>
<dbReference type="EMBL" id="QZEY01000041">
    <property type="protein sequence ID" value="RJL19282.1"/>
    <property type="molecule type" value="Genomic_DNA"/>
</dbReference>
<evidence type="ECO:0000313" key="4">
    <source>
        <dbReference type="Proteomes" id="UP000265768"/>
    </source>
</evidence>
<feature type="transmembrane region" description="Helical" evidence="2">
    <location>
        <begin position="26"/>
        <end position="45"/>
    </location>
</feature>
<keyword evidence="2" id="KW-1133">Transmembrane helix</keyword>
<evidence type="ECO:0000256" key="1">
    <source>
        <dbReference type="SAM" id="MobiDB-lite"/>
    </source>
</evidence>
<dbReference type="OrthoDB" id="9807790at2"/>
<feature type="transmembrane region" description="Helical" evidence="2">
    <location>
        <begin position="93"/>
        <end position="110"/>
    </location>
</feature>
<proteinExistence type="predicted"/>
<feature type="transmembrane region" description="Helical" evidence="2">
    <location>
        <begin position="51"/>
        <end position="72"/>
    </location>
</feature>
<feature type="compositionally biased region" description="Pro residues" evidence="1">
    <location>
        <begin position="532"/>
        <end position="543"/>
    </location>
</feature>